<accession>A0A1C5IDB1</accession>
<proteinExistence type="predicted"/>
<dbReference type="STRING" id="745366.GA0070213_105331"/>
<protein>
    <submittedName>
        <fullName evidence="2">Uncharacterized protein</fullName>
    </submittedName>
</protein>
<evidence type="ECO:0000256" key="1">
    <source>
        <dbReference type="SAM" id="MobiDB-lite"/>
    </source>
</evidence>
<feature type="compositionally biased region" description="Gly residues" evidence="1">
    <location>
        <begin position="102"/>
        <end position="111"/>
    </location>
</feature>
<reference evidence="3" key="1">
    <citation type="submission" date="2016-06" db="EMBL/GenBank/DDBJ databases">
        <authorList>
            <person name="Varghese N."/>
            <person name="Submissions Spin"/>
        </authorList>
    </citation>
    <scope>NUCLEOTIDE SEQUENCE [LARGE SCALE GENOMIC DNA]</scope>
    <source>
        <strain evidence="3">DSM 45647</strain>
    </source>
</reference>
<dbReference type="OrthoDB" id="3406044at2"/>
<name>A0A1C5IDB1_9ACTN</name>
<gene>
    <name evidence="2" type="ORF">GA0070213_105331</name>
</gene>
<evidence type="ECO:0000313" key="3">
    <source>
        <dbReference type="Proteomes" id="UP000199360"/>
    </source>
</evidence>
<keyword evidence="3" id="KW-1185">Reference proteome</keyword>
<dbReference type="EMBL" id="FMDM01000005">
    <property type="protein sequence ID" value="SCG56392.1"/>
    <property type="molecule type" value="Genomic_DNA"/>
</dbReference>
<evidence type="ECO:0000313" key="2">
    <source>
        <dbReference type="EMBL" id="SCG56392.1"/>
    </source>
</evidence>
<feature type="compositionally biased region" description="Acidic residues" evidence="1">
    <location>
        <begin position="78"/>
        <end position="90"/>
    </location>
</feature>
<organism evidence="2 3">
    <name type="scientific">Micromonospora humi</name>
    <dbReference type="NCBI Taxonomy" id="745366"/>
    <lineage>
        <taxon>Bacteria</taxon>
        <taxon>Bacillati</taxon>
        <taxon>Actinomycetota</taxon>
        <taxon>Actinomycetes</taxon>
        <taxon>Micromonosporales</taxon>
        <taxon>Micromonosporaceae</taxon>
        <taxon>Micromonospora</taxon>
    </lineage>
</organism>
<dbReference type="Proteomes" id="UP000199360">
    <property type="component" value="Unassembled WGS sequence"/>
</dbReference>
<dbReference type="AlphaFoldDB" id="A0A1C5IDB1"/>
<sequence>MAELVGVAERVGFDVAVGPPLGLGSGDSPGGVVVGSGPPLGLGAEVLVDGSGVVEGSDGCGVAEVTVGSGAGLGSGEGDGDGEGDGEGDGAGDCRGGRGDGRVGGGAGAGTTDGRDRWPEPGSPPSGRDGAAGRSGRGGSVVVAPTAGVGAGGTGPWVLWGSGMTTGPTEGVGMNRVPASGSALLPTEAEPVLIAARIGIDAVPASNATVSR</sequence>
<dbReference type="RefSeq" id="WP_091062097.1">
    <property type="nucleotide sequence ID" value="NZ_FMDM01000005.1"/>
</dbReference>
<feature type="region of interest" description="Disordered" evidence="1">
    <location>
        <begin position="68"/>
        <end position="154"/>
    </location>
</feature>